<evidence type="ECO:0000313" key="1">
    <source>
        <dbReference type="EMBL" id="KAB2616912.1"/>
    </source>
</evidence>
<comment type="caution">
    <text evidence="1">The sequence shown here is derived from an EMBL/GenBank/DDBJ whole genome shotgun (WGS) entry which is preliminary data.</text>
</comment>
<accession>A0A5N5GTC1</accession>
<reference evidence="1 2" key="1">
    <citation type="submission" date="2019-09" db="EMBL/GenBank/DDBJ databases">
        <authorList>
            <person name="Ou C."/>
        </authorList>
    </citation>
    <scope>NUCLEOTIDE SEQUENCE [LARGE SCALE GENOMIC DNA]</scope>
    <source>
        <strain evidence="1">S2</strain>
        <tissue evidence="1">Leaf</tissue>
    </source>
</reference>
<dbReference type="EMBL" id="SMOL01000401">
    <property type="protein sequence ID" value="KAB2616912.1"/>
    <property type="molecule type" value="Genomic_DNA"/>
</dbReference>
<name>A0A5N5GTC1_9ROSA</name>
<proteinExistence type="predicted"/>
<evidence type="ECO:0000313" key="2">
    <source>
        <dbReference type="Proteomes" id="UP000327157"/>
    </source>
</evidence>
<dbReference type="Proteomes" id="UP000327157">
    <property type="component" value="Chromosome 15"/>
</dbReference>
<dbReference type="AlphaFoldDB" id="A0A5N5GTC1"/>
<reference evidence="2" key="2">
    <citation type="submission" date="2019-10" db="EMBL/GenBank/DDBJ databases">
        <title>A de novo genome assembly of a pear dwarfing rootstock.</title>
        <authorList>
            <person name="Wang F."/>
            <person name="Wang J."/>
            <person name="Li S."/>
            <person name="Zhang Y."/>
            <person name="Fang M."/>
            <person name="Ma L."/>
            <person name="Zhao Y."/>
            <person name="Jiang S."/>
        </authorList>
    </citation>
    <scope>NUCLEOTIDE SEQUENCE [LARGE SCALE GENOMIC DNA]</scope>
</reference>
<keyword evidence="2" id="KW-1185">Reference proteome</keyword>
<sequence>MSGNKISSQIPPEIGPLKVETTAVLVGPVLDDELLSFVRCLRVSGSLSKLTWHY</sequence>
<organism evidence="1 2">
    <name type="scientific">Pyrus ussuriensis x Pyrus communis</name>
    <dbReference type="NCBI Taxonomy" id="2448454"/>
    <lineage>
        <taxon>Eukaryota</taxon>
        <taxon>Viridiplantae</taxon>
        <taxon>Streptophyta</taxon>
        <taxon>Embryophyta</taxon>
        <taxon>Tracheophyta</taxon>
        <taxon>Spermatophyta</taxon>
        <taxon>Magnoliopsida</taxon>
        <taxon>eudicotyledons</taxon>
        <taxon>Gunneridae</taxon>
        <taxon>Pentapetalae</taxon>
        <taxon>rosids</taxon>
        <taxon>fabids</taxon>
        <taxon>Rosales</taxon>
        <taxon>Rosaceae</taxon>
        <taxon>Amygdaloideae</taxon>
        <taxon>Maleae</taxon>
        <taxon>Pyrus</taxon>
    </lineage>
</organism>
<gene>
    <name evidence="1" type="ORF">D8674_012781</name>
</gene>
<protein>
    <submittedName>
        <fullName evidence="1">Uncharacterized protein</fullName>
    </submittedName>
</protein>
<reference evidence="1 2" key="3">
    <citation type="submission" date="2019-11" db="EMBL/GenBank/DDBJ databases">
        <title>A de novo genome assembly of a pear dwarfing rootstock.</title>
        <authorList>
            <person name="Wang F."/>
            <person name="Wang J."/>
            <person name="Li S."/>
            <person name="Zhang Y."/>
            <person name="Fang M."/>
            <person name="Ma L."/>
            <person name="Zhao Y."/>
            <person name="Jiang S."/>
        </authorList>
    </citation>
    <scope>NUCLEOTIDE SEQUENCE [LARGE SCALE GENOMIC DNA]</scope>
    <source>
        <strain evidence="1">S2</strain>
        <tissue evidence="1">Leaf</tissue>
    </source>
</reference>